<comment type="caution">
    <text evidence="1">The sequence shown here is derived from an EMBL/GenBank/DDBJ whole genome shotgun (WGS) entry which is preliminary data.</text>
</comment>
<accession>A0A9X0CFW2</accession>
<name>A0A9X0CFW2_9CNID</name>
<dbReference type="Proteomes" id="UP001163046">
    <property type="component" value="Unassembled WGS sequence"/>
</dbReference>
<gene>
    <name evidence="1" type="ORF">OS493_011870</name>
</gene>
<reference evidence="1" key="1">
    <citation type="submission" date="2023-01" db="EMBL/GenBank/DDBJ databases">
        <title>Genome assembly of the deep-sea coral Lophelia pertusa.</title>
        <authorList>
            <person name="Herrera S."/>
            <person name="Cordes E."/>
        </authorList>
    </citation>
    <scope>NUCLEOTIDE SEQUENCE</scope>
    <source>
        <strain evidence="1">USNM1676648</strain>
        <tissue evidence="1">Polyp</tissue>
    </source>
</reference>
<dbReference type="AlphaFoldDB" id="A0A9X0CFW2"/>
<protein>
    <submittedName>
        <fullName evidence="1">Uncharacterized protein</fullName>
    </submittedName>
</protein>
<keyword evidence="2" id="KW-1185">Reference proteome</keyword>
<proteinExistence type="predicted"/>
<dbReference type="OrthoDB" id="10464539at2759"/>
<sequence length="189" mass="21132">MAFITIVIDTGRKCVQSNKWLTPADQWTAADFSFSLGPRLLNRSGLQSRSLLLADHNVLSSFLSLIRNSTAEFQRFPNGTAVAQCLKNLESELRIMITVLRRLERIFSFGTQTNATASMGSMTSGSRDTAVLPMRSSQITSQNSNRASNSTEPTIHSVALRVWLILGDLYSSLLEMDDDFNKMRKTRCF</sequence>
<evidence type="ECO:0000313" key="2">
    <source>
        <dbReference type="Proteomes" id="UP001163046"/>
    </source>
</evidence>
<evidence type="ECO:0000313" key="1">
    <source>
        <dbReference type="EMBL" id="KAJ7336650.1"/>
    </source>
</evidence>
<organism evidence="1 2">
    <name type="scientific">Desmophyllum pertusum</name>
    <dbReference type="NCBI Taxonomy" id="174260"/>
    <lineage>
        <taxon>Eukaryota</taxon>
        <taxon>Metazoa</taxon>
        <taxon>Cnidaria</taxon>
        <taxon>Anthozoa</taxon>
        <taxon>Hexacorallia</taxon>
        <taxon>Scleractinia</taxon>
        <taxon>Caryophylliina</taxon>
        <taxon>Caryophylliidae</taxon>
        <taxon>Desmophyllum</taxon>
    </lineage>
</organism>
<dbReference type="EMBL" id="MU827782">
    <property type="protein sequence ID" value="KAJ7336650.1"/>
    <property type="molecule type" value="Genomic_DNA"/>
</dbReference>